<reference evidence="6 11" key="1">
    <citation type="submission" date="2016-02" db="EMBL/GenBank/DDBJ databases">
        <authorList>
            <consortium name="Pathogen Informatics"/>
        </authorList>
    </citation>
    <scope>NUCLEOTIDE SEQUENCE [LARGE SCALE GENOMIC DNA]</scope>
    <source>
        <strain evidence="6 11">K173</strain>
        <strain evidence="7 15">NK65 ny</strain>
        <strain evidence="10 14">NK65e</strain>
        <strain evidence="8 12">SP11 Antwerpcl1</strain>
        <strain evidence="9 13">SP11 RLL</strain>
    </source>
</reference>
<sequence>MKKKNNVSTNHGKLKNAVNRYDMNCSYNYNEYKINNKSGKNNTTGADMNNYKTYDSGGGYNNTTNGRGSMNNNSAYIHGNTISNNSNYHYSYNLKHNKNSYIYDYNSYGSRKMYEYKDKHKGQASVNNIKSSNNNDGNNIGTNEATKKLNDNISKANKEIGNNVQKEDKKKEGMHSNKEDNKNGLTTTIPDNININNLENKKKEENISEEMSLLREKICFKMLKSIDIYIIEIIMKSCFVTVYKMNETELKWKRADIEGFLYIVKRSLKPFYRLIITNKKNENHLLEDINDNMNLSTDQNYIFYKILNKEKKSKSIYSLWFYSTEEKEKIYSVLKNIVGNMSKEEKEKEKKNKQSYINSEQYISTTNDDNAMSTVSRNNIANYNKSVNFILSKGDDNNNVNNAEDCSEENEARINDNDVLLASNSELPSICNLKNINNWYEENSINKVTIKSIEHQYHSIDGVNLLDGEITNINMRNNEMDDNNSKGFGGIKKEFTLKNNEINKKNKNVGSHTHDNSINGNEHFMDMIIKPMKNQNMDYGNHLDVINNENSDSIVDIDQNKFCENYNNVKMKSYQNIQEYNDKAGRKLLYLIKGLSGEEIKEELGKKYSQDVYYDKKNIGNNNGVCKMKNSLFDEKSNFFSKEISGKTGGEAIMNLLGLNKNNDQKEEKDDVSILEIGRNTRVIDNELVKIGENNDDENEEIENIRDRIEINKNGKNSNSNNSASICHFNENEVSEREILINNIMKNGNLNNSYSNINMKKINLLKKEPLEIFEQNKEYMLNNENTTNNNNSNIYAYYKNMYNDNECNNKKNGRKHSNEKLDDNELIENKYCNKDINILCNNSQDEKAMTNALLDIMKLASNKAMNDQKKSNLKNPEPHIPNNTNKPMHNNYINSYDVLLKMQNSMENEDNMTNSMVNIISNTNSYGYNNNLMNKHESKQYNSKHEHYGDHNNMDDFENKNIILNKNTIYNVIKETLQSEEFINLIWEKLLARNKFT</sequence>
<dbReference type="VEuPathDB" id="PlasmoDB:PBANKA_0515900"/>
<dbReference type="EMBL" id="LT608269">
    <property type="protein sequence ID" value="SCM17591.1"/>
    <property type="molecule type" value="Genomic_DNA"/>
</dbReference>
<dbReference type="GO" id="GO:0003729">
    <property type="term" value="F:mRNA binding"/>
    <property type="evidence" value="ECO:0007669"/>
    <property type="project" value="TreeGrafter"/>
</dbReference>
<dbReference type="GO" id="GO:0006397">
    <property type="term" value="P:mRNA processing"/>
    <property type="evidence" value="ECO:0007669"/>
    <property type="project" value="UniProtKB-KW"/>
</dbReference>
<evidence type="ECO:0000313" key="6">
    <source>
        <dbReference type="EMBL" id="CXI11088.1"/>
    </source>
</evidence>
<feature type="region of interest" description="Disordered" evidence="5">
    <location>
        <begin position="867"/>
        <end position="888"/>
    </location>
</feature>
<dbReference type="PANTHER" id="PTHR16290:SF0">
    <property type="entry name" value="DECAPPING PROTEIN 1, ISOFORM A"/>
    <property type="match status" value="1"/>
</dbReference>
<evidence type="ECO:0000256" key="1">
    <source>
        <dbReference type="ARBA" id="ARBA00004496"/>
    </source>
</evidence>
<dbReference type="GO" id="GO:0008047">
    <property type="term" value="F:enzyme activator activity"/>
    <property type="evidence" value="ECO:0007669"/>
    <property type="project" value="InterPro"/>
</dbReference>
<dbReference type="OrthoDB" id="440673at2759"/>
<evidence type="ECO:0000313" key="13">
    <source>
        <dbReference type="Proteomes" id="UP000219974"/>
    </source>
</evidence>
<keyword evidence="3" id="KW-0963">Cytoplasm</keyword>
<dbReference type="CDD" id="cd09804">
    <property type="entry name" value="Dcp1"/>
    <property type="match status" value="1"/>
</dbReference>
<evidence type="ECO:0000256" key="4">
    <source>
        <dbReference type="ARBA" id="ARBA00022664"/>
    </source>
</evidence>
<dbReference type="InterPro" id="IPR010334">
    <property type="entry name" value="Dcp1"/>
</dbReference>
<dbReference type="Proteomes" id="UP000069549">
    <property type="component" value="Chromosome 5"/>
</dbReference>
<dbReference type="Proteomes" id="UP000220214">
    <property type="component" value="Chromosome 5"/>
</dbReference>
<dbReference type="Proteomes" id="UP000219860">
    <property type="component" value="Chromosome 5"/>
</dbReference>
<name>A0A0Y9UX55_PLABE</name>
<dbReference type="GO" id="GO:0000932">
    <property type="term" value="C:P-body"/>
    <property type="evidence" value="ECO:0007669"/>
    <property type="project" value="TreeGrafter"/>
</dbReference>
<evidence type="ECO:0000256" key="3">
    <source>
        <dbReference type="ARBA" id="ARBA00022490"/>
    </source>
</evidence>
<evidence type="ECO:0000313" key="11">
    <source>
        <dbReference type="Proteomes" id="UP000069549"/>
    </source>
</evidence>
<dbReference type="Proteomes" id="UP000516480">
    <property type="component" value="Chromosome 5"/>
</dbReference>
<dbReference type="EMBL" id="LT160025">
    <property type="protein sequence ID" value="CXI11088.1"/>
    <property type="molecule type" value="Genomic_DNA"/>
</dbReference>
<comment type="subcellular location">
    <subcellularLocation>
        <location evidence="1">Cytoplasm</location>
    </subcellularLocation>
</comment>
<evidence type="ECO:0000313" key="10">
    <source>
        <dbReference type="EMBL" id="SCN23072.1"/>
    </source>
</evidence>
<evidence type="ECO:0000313" key="15">
    <source>
        <dbReference type="Proteomes" id="UP000516480"/>
    </source>
</evidence>
<dbReference type="AlphaFoldDB" id="A0A0Y9UX55"/>
<dbReference type="Gene3D" id="2.30.29.30">
    <property type="entry name" value="Pleckstrin-homology domain (PH domain)/Phosphotyrosine-binding domain (PTB)"/>
    <property type="match status" value="1"/>
</dbReference>
<dbReference type="Pfam" id="PF06058">
    <property type="entry name" value="DCP1"/>
    <property type="match status" value="1"/>
</dbReference>
<evidence type="ECO:0000313" key="9">
    <source>
        <dbReference type="EMBL" id="SCM17591.1"/>
    </source>
</evidence>
<evidence type="ECO:0000313" key="12">
    <source>
        <dbReference type="Proteomes" id="UP000219860"/>
    </source>
</evidence>
<evidence type="ECO:0000313" key="8">
    <source>
        <dbReference type="EMBL" id="SCM15796.1"/>
    </source>
</evidence>
<dbReference type="OMA" id="DQNYIFY"/>
<accession>A0A0Y9UX55</accession>
<protein>
    <submittedName>
        <fullName evidence="6">mRNA-decapping enzyme subunit 1, putative</fullName>
    </submittedName>
</protein>
<keyword evidence="4" id="KW-0507">mRNA processing</keyword>
<dbReference type="SUPFAM" id="SSF50729">
    <property type="entry name" value="PH domain-like"/>
    <property type="match status" value="1"/>
</dbReference>
<dbReference type="InterPro" id="IPR011993">
    <property type="entry name" value="PH-like_dom_sf"/>
</dbReference>
<feature type="region of interest" description="Disordered" evidence="5">
    <location>
        <begin position="124"/>
        <end position="144"/>
    </location>
</feature>
<dbReference type="EMBL" id="LT608141">
    <property type="protein sequence ID" value="SCL93137.1"/>
    <property type="molecule type" value="Genomic_DNA"/>
</dbReference>
<dbReference type="EMBL" id="LT614631">
    <property type="protein sequence ID" value="SCN23072.1"/>
    <property type="molecule type" value="Genomic_DNA"/>
</dbReference>
<evidence type="ECO:0000313" key="7">
    <source>
        <dbReference type="EMBL" id="SCL93137.1"/>
    </source>
</evidence>
<proteinExistence type="inferred from homology"/>
<dbReference type="PANTHER" id="PTHR16290">
    <property type="entry name" value="TRANSCRIPTION FACTOR SMIF DECAPPING ENZYME DCP1"/>
    <property type="match status" value="1"/>
</dbReference>
<feature type="compositionally biased region" description="Basic and acidic residues" evidence="5">
    <location>
        <begin position="165"/>
        <end position="182"/>
    </location>
</feature>
<evidence type="ECO:0000256" key="2">
    <source>
        <dbReference type="ARBA" id="ARBA00008778"/>
    </source>
</evidence>
<gene>
    <name evidence="6" type="primary">DCP1</name>
    <name evidence="6" type="ORF">PBK173_000085700</name>
    <name evidence="10" type="ORF">PBNK65E_000081800</name>
    <name evidence="7" type="ORF">PBNK65NY_000081400</name>
    <name evidence="8" type="ORF">PBSP11A_000081500</name>
    <name evidence="9" type="ORF">PBSP11RLL_000081700</name>
</gene>
<dbReference type="GO" id="GO:0000290">
    <property type="term" value="P:deadenylation-dependent decapping of nuclear-transcribed mRNA"/>
    <property type="evidence" value="ECO:0007669"/>
    <property type="project" value="InterPro"/>
</dbReference>
<evidence type="ECO:0000256" key="5">
    <source>
        <dbReference type="SAM" id="MobiDB-lite"/>
    </source>
</evidence>
<evidence type="ECO:0000313" key="14">
    <source>
        <dbReference type="Proteomes" id="UP000220214"/>
    </source>
</evidence>
<organism evidence="6 11">
    <name type="scientific">Plasmodium berghei</name>
    <dbReference type="NCBI Taxonomy" id="5821"/>
    <lineage>
        <taxon>Eukaryota</taxon>
        <taxon>Sar</taxon>
        <taxon>Alveolata</taxon>
        <taxon>Apicomplexa</taxon>
        <taxon>Aconoidasida</taxon>
        <taxon>Haemosporida</taxon>
        <taxon>Plasmodiidae</taxon>
        <taxon>Plasmodium</taxon>
        <taxon>Plasmodium (Vinckeia)</taxon>
    </lineage>
</organism>
<dbReference type="EMBL" id="LT608253">
    <property type="protein sequence ID" value="SCM15796.1"/>
    <property type="molecule type" value="Genomic_DNA"/>
</dbReference>
<dbReference type="GO" id="GO:0031087">
    <property type="term" value="P:deadenylation-independent decapping of nuclear-transcribed mRNA"/>
    <property type="evidence" value="ECO:0007669"/>
    <property type="project" value="TreeGrafter"/>
</dbReference>
<feature type="compositionally biased region" description="Low complexity" evidence="5">
    <location>
        <begin position="127"/>
        <end position="143"/>
    </location>
</feature>
<feature type="region of interest" description="Disordered" evidence="5">
    <location>
        <begin position="162"/>
        <end position="188"/>
    </location>
</feature>
<comment type="similarity">
    <text evidence="2">Belongs to the DCP1 family.</text>
</comment>
<dbReference type="Proteomes" id="UP000219974">
    <property type="component" value="Chromosome 5"/>
</dbReference>